<dbReference type="TAIR" id="AT3G01980"/>
<dbReference type="Gene3D" id="3.40.50.720">
    <property type="entry name" value="NAD(P)-binding Rossmann-like Domain"/>
    <property type="match status" value="1"/>
</dbReference>
<dbReference type="CDD" id="cd05233">
    <property type="entry name" value="SDR_c"/>
    <property type="match status" value="1"/>
</dbReference>
<reference evidence="5" key="5">
    <citation type="journal article" date="2017" name="Plant J.">
        <title>Araport11: a complete reannotation of the Arabidopsis thaliana reference genome.</title>
        <authorList>
            <person name="Cheng C.Y."/>
            <person name="Krishnakumar V."/>
            <person name="Chan A.P."/>
            <person name="Thibaud-Nissen F."/>
            <person name="Schobel S."/>
            <person name="Town C.D."/>
        </authorList>
    </citation>
    <scope>GENOME REANNOTATION</scope>
    <source>
        <strain evidence="5">cv. Columbia</strain>
    </source>
</reference>
<keyword evidence="1" id="KW-0812">Transmembrane</keyword>
<dbReference type="PANTHER" id="PTHR44375:SF6">
    <property type="entry name" value="F28J7.36 PROTEIN"/>
    <property type="match status" value="1"/>
</dbReference>
<reference evidence="4 5" key="1">
    <citation type="journal article" date="2000" name="Nature">
        <title>Sequence and analysis of chromosome 3 of the plant Arabidopsis thaliana.</title>
        <authorList>
            <consortium name="European Union Chromosome 3 Arabidopsis Sequencing Consortium"/>
            <consortium name="Institute for Genomic Research"/>
            <consortium name="Kazusa DNA Research Institute"/>
            <person name="Salanoubat M."/>
            <person name="Lemcke K."/>
            <person name="Rieger M."/>
            <person name="Ansorge W."/>
            <person name="Unseld M."/>
            <person name="Fartmann B."/>
            <person name="Valle G."/>
            <person name="Blocker H."/>
            <person name="Perez-Alonso M."/>
            <person name="Obermaier B."/>
            <person name="Delseny M."/>
            <person name="Boutry M."/>
            <person name="Grivell L.A."/>
            <person name="Mache R."/>
            <person name="Puigdomenech P."/>
            <person name="De Simone V."/>
            <person name="Choisne N."/>
            <person name="Artiguenave F."/>
            <person name="Robert C."/>
            <person name="Brottier P."/>
            <person name="Wincker P."/>
            <person name="Cattolico L."/>
            <person name="Weissenbach J."/>
            <person name="Saurin W."/>
            <person name="Quetier F."/>
            <person name="Schafer M."/>
            <person name="Muller-Auer S."/>
            <person name="Gabel C."/>
            <person name="Fuchs M."/>
            <person name="Benes V."/>
            <person name="Wurmbach E."/>
            <person name="Drzonek H."/>
            <person name="Erfle H."/>
            <person name="Jordan N."/>
            <person name="Bangert S."/>
            <person name="Wiedelmann R."/>
            <person name="Kranz H."/>
            <person name="Voss H."/>
            <person name="Holland R."/>
            <person name="Brandt P."/>
            <person name="Nyakatura G."/>
            <person name="Vezzi A."/>
            <person name="D'Angelo M."/>
            <person name="Pallavicini A."/>
            <person name="Toppo S."/>
            <person name="Simionati B."/>
            <person name="Conrad A."/>
            <person name="Hornischer K."/>
            <person name="Kauer G."/>
            <person name="Lohnert T.H."/>
            <person name="Nordsiek G."/>
            <person name="Reichelt J."/>
            <person name="Scharfe M."/>
            <person name="Schon O."/>
            <person name="Bargues M."/>
            <person name="Terol J."/>
            <person name="Climent J."/>
            <person name="Navarro P."/>
            <person name="Collado C."/>
            <person name="Perez-Perez A."/>
            <person name="Ottenwalder B."/>
            <person name="Duchemin D."/>
            <person name="Cooke R."/>
            <person name="Laudie M."/>
            <person name="Berger-Llauro C."/>
            <person name="Purnelle B."/>
            <person name="Masuy D."/>
            <person name="de Haan M."/>
            <person name="Maarse A.C."/>
            <person name="Alcaraz J.P."/>
            <person name="Cottet A."/>
            <person name="Casacuberta E."/>
            <person name="Monfort A."/>
            <person name="Argiriou A."/>
            <person name="flores M."/>
            <person name="Liguori R."/>
            <person name="Vitale D."/>
            <person name="Mannhaupt G."/>
            <person name="Haase D."/>
            <person name="Schoof H."/>
            <person name="Rudd S."/>
            <person name="Zaccaria P."/>
            <person name="Mewes H.W."/>
            <person name="Mayer K.F."/>
            <person name="Kaul S."/>
            <person name="Town C.D."/>
            <person name="Koo H.L."/>
            <person name="Tallon L.J."/>
            <person name="Jenkins J."/>
            <person name="Rooney T."/>
            <person name="Rizzo M."/>
            <person name="Walts A."/>
            <person name="Utterback T."/>
            <person name="Fujii C.Y."/>
            <person name="Shea T.P."/>
            <person name="Creasy T.H."/>
            <person name="Haas B."/>
            <person name="Maiti R."/>
            <person name="Wu D."/>
            <person name="Peterson J."/>
            <person name="Van Aken S."/>
            <person name="Pai G."/>
            <person name="Militscher J."/>
            <person name="Sellers P."/>
            <person name="Gill J.E."/>
            <person name="Feldblyum T.V."/>
            <person name="Preuss D."/>
            <person name="Lin X."/>
            <person name="Nierman W.C."/>
            <person name="Salzberg S.L."/>
            <person name="White O."/>
            <person name="Venter J.C."/>
            <person name="Fraser C.M."/>
            <person name="Kaneko T."/>
            <person name="Nakamura Y."/>
            <person name="Sato S."/>
            <person name="Kato T."/>
            <person name="Asamizu E."/>
            <person name="Sasamoto S."/>
            <person name="Kimura T."/>
            <person name="Idesawa K."/>
            <person name="Kawashima K."/>
            <person name="Kishida Y."/>
            <person name="Kiyokawa C."/>
            <person name="Kohara M."/>
            <person name="Matsumoto M."/>
            <person name="Matsuno A."/>
            <person name="Muraki A."/>
            <person name="Nakayama S."/>
            <person name="Nakazaki N."/>
            <person name="Shinpo S."/>
            <person name="Takeuchi C."/>
            <person name="Wada T."/>
            <person name="Watanabe A."/>
            <person name="Yamada M."/>
            <person name="Yasuda M."/>
            <person name="Tabata S."/>
        </authorList>
    </citation>
    <scope>NUCLEOTIDE SEQUENCE [LARGE SCALE GENOMIC DNA]</scope>
    <source>
        <strain evidence="5">cv. Columbia</strain>
    </source>
</reference>
<dbReference type="InterPro" id="IPR002347">
    <property type="entry name" value="SDR_fam"/>
</dbReference>
<dbReference type="Proteomes" id="UP000006548">
    <property type="component" value="Chromosome 3"/>
</dbReference>
<evidence type="ECO:0000313" key="3">
    <source>
        <dbReference type="EMBL" id="AAF03456.1"/>
    </source>
</evidence>
<proteinExistence type="evidence at protein level"/>
<evidence type="ECO:0000256" key="1">
    <source>
        <dbReference type="SAM" id="Phobius"/>
    </source>
</evidence>
<keyword evidence="1" id="KW-1133">Transmembrane helix</keyword>
<dbReference type="RefSeq" id="NP_001078090.1">
    <property type="nucleotide sequence ID" value="NM_001084621.2"/>
</dbReference>
<evidence type="ECO:0000313" key="2">
    <source>
        <dbReference type="Araport" id="AT3G01980"/>
    </source>
</evidence>
<gene>
    <name evidence="3" type="primary">F28J7.36</name>
    <name evidence="2 4" type="ordered locus">At3g01980</name>
    <name evidence="4" type="ORF">F1C9.24</name>
    <name evidence="4" type="ORF">F1C9_24</name>
</gene>
<reference evidence="4" key="3">
    <citation type="submission" date="2011-02" db="EMBL/GenBank/DDBJ databases">
        <authorList>
            <consortium name="TAIR"/>
            <person name="Swarbreck D."/>
            <person name="Lamesch P."/>
            <person name="Wilks C."/>
            <person name="Huala E."/>
        </authorList>
    </citation>
    <scope>NUCLEOTIDE SEQUENCE</scope>
</reference>
<evidence type="ECO:0000313" key="4">
    <source>
        <dbReference type="EMBL" id="AEE73745.1"/>
    </source>
</evidence>
<reference evidence="4" key="4">
    <citation type="submission" date="2016-05" db="EMBL/GenBank/DDBJ databases">
        <authorList>
            <person name="Krishnakumar V."/>
            <person name="Cheng C.-Y."/>
            <person name="Chan A.P."/>
            <person name="Schobel S."/>
            <person name="Kim M."/>
            <person name="Ferlanti E.S."/>
            <person name="Belyaeva I."/>
            <person name="Rosen B.D."/>
            <person name="Micklem G."/>
            <person name="Miller J.R."/>
            <person name="Vaughn M."/>
            <person name="Town C.D."/>
        </authorList>
    </citation>
    <scope>NUCLEOTIDE SEQUENCE</scope>
</reference>
<dbReference type="SUPFAM" id="SSF51735">
    <property type="entry name" value="NAD(P)-binding Rossmann-fold domains"/>
    <property type="match status" value="1"/>
</dbReference>
<dbReference type="Pfam" id="PF13561">
    <property type="entry name" value="adh_short_C2"/>
    <property type="match status" value="1"/>
</dbReference>
<dbReference type="InterPro" id="IPR036291">
    <property type="entry name" value="NAD(P)-bd_dom_sf"/>
</dbReference>
<dbReference type="SMR" id="Q9SGI2"/>
<evidence type="ECO:0000313" key="5">
    <source>
        <dbReference type="Proteomes" id="UP000006548"/>
    </source>
</evidence>
<dbReference type="OrthoDB" id="294295at2759"/>
<organism evidence="3">
    <name type="scientific">Arabidopsis thaliana</name>
    <name type="common">Mouse-ear cress</name>
    <dbReference type="NCBI Taxonomy" id="3702"/>
    <lineage>
        <taxon>Eukaryota</taxon>
        <taxon>Viridiplantae</taxon>
        <taxon>Streptophyta</taxon>
        <taxon>Embryophyta</taxon>
        <taxon>Tracheophyta</taxon>
        <taxon>Spermatophyta</taxon>
        <taxon>Magnoliopsida</taxon>
        <taxon>eudicotyledons</taxon>
        <taxon>Gunneridae</taxon>
        <taxon>Pentapetalae</taxon>
        <taxon>rosids</taxon>
        <taxon>malvids</taxon>
        <taxon>Brassicales</taxon>
        <taxon>Brassicaceae</taxon>
        <taxon>Camelineae</taxon>
        <taxon>Arabidopsis</taxon>
    </lineage>
</organism>
<evidence type="ECO:0007829" key="7">
    <source>
        <dbReference type="ProteomicsDB" id="Q9SGI2"/>
    </source>
</evidence>
<dbReference type="EMBL" id="AC010797">
    <property type="protein sequence ID" value="AAF03456.1"/>
    <property type="molecule type" value="Genomic_DNA"/>
</dbReference>
<dbReference type="FunCoup" id="Q9SGI2">
    <property type="interactions" value="307"/>
</dbReference>
<name>Q9SGI2_ARATH</name>
<feature type="transmembrane region" description="Helical" evidence="1">
    <location>
        <begin position="94"/>
        <end position="115"/>
    </location>
</feature>
<dbReference type="EMBL" id="CP002686">
    <property type="protein sequence ID" value="AEE73745.1"/>
    <property type="molecule type" value="Genomic_DNA"/>
</dbReference>
<dbReference type="GO" id="GO:0005777">
    <property type="term" value="C:peroxisome"/>
    <property type="evidence" value="ECO:0007005"/>
    <property type="project" value="TAIR"/>
</dbReference>
<dbReference type="PANTHER" id="PTHR44375">
    <property type="entry name" value="BETA-KETOACYL-ACP REDUCTASE-LIKE PROTEIN-RELATED"/>
    <property type="match status" value="1"/>
</dbReference>
<keyword evidence="6 7" id="KW-1267">Proteomics identification</keyword>
<dbReference type="ExpressionAtlas" id="Q9SGI2">
    <property type="expression patterns" value="baseline and differential"/>
</dbReference>
<sequence length="296" mass="32645">MENPAKRVLMTSNGDEVSRNIAFHLAKHGCKLVMMGNEGSLRSIVDKIRDSIEGAFPADVIALDMESDSEVAFHAAVQKAWELSGHFDAFLNSYTYQGLICFLFFTTLPLMLLCVDHSFIQQSFFLAGKVQDILQVSQDEFHRITKINLTAPWFLLKAVATRMKDHGSGGSIVFMATIASGERALYPGADAYASTSAAIHQLVRASAMSLGKHKIRVNMISRGLHLDDEYTASVGRDRAQKLVKDAAPLGQWLNPDTDLYSTVIYLISDGSRFMTGTTVLVDGAQSLTRPRLKSYM</sequence>
<accession>Q9SGI2</accession>
<dbReference type="STRING" id="3702.Q9SGI2"/>
<dbReference type="KEGG" id="ath:AT3G01980"/>
<protein>
    <submittedName>
        <fullName evidence="3">F28J7.36 protein</fullName>
    </submittedName>
    <submittedName>
        <fullName evidence="4">NAD(P)-binding Rossmann-fold superfamily protein</fullName>
    </submittedName>
</protein>
<reference evidence="3" key="2">
    <citation type="submission" date="2001-01" db="EMBL/GenBank/DDBJ databases">
        <title>Arabidopsis thaliana chromosome III BAC F28J7 genomic sequence.</title>
        <authorList>
            <person name="Lin X."/>
            <person name="Kaul S."/>
            <person name="Town C.D."/>
            <person name="Benito M.-I."/>
            <person name="Creasy T.H."/>
            <person name="Haas B."/>
            <person name="Ronning C.M."/>
            <person name="Koo H."/>
            <person name="Fujii C.Y."/>
            <person name="Utterback T.R."/>
            <person name="Barnstead M.E."/>
            <person name="Bowman C.L."/>
            <person name="White O."/>
            <person name="Nierman W.C."/>
            <person name="Fraser C.M."/>
        </authorList>
    </citation>
    <scope>NUCLEOTIDE SEQUENCE</scope>
</reference>
<keyword evidence="5" id="KW-1185">Reference proteome</keyword>
<dbReference type="GeneID" id="821069"/>
<dbReference type="Araport" id="AT3G01980"/>
<dbReference type="PaxDb" id="3702-AT3G01980.3"/>
<keyword evidence="1" id="KW-0472">Membrane</keyword>
<evidence type="ECO:0007829" key="6">
    <source>
        <dbReference type="PeptideAtlas" id="Q9SGI2"/>
    </source>
</evidence>
<dbReference type="eggNOG" id="KOG0725">
    <property type="taxonomic scope" value="Eukaryota"/>
</dbReference>
<dbReference type="AlphaFoldDB" id="Q9SGI2"/>